<dbReference type="EMBL" id="JBHRWN010000002">
    <property type="protein sequence ID" value="MFC3476926.1"/>
    <property type="molecule type" value="Genomic_DNA"/>
</dbReference>
<proteinExistence type="predicted"/>
<gene>
    <name evidence="2" type="ORF">ACFOKC_04230</name>
</gene>
<dbReference type="InterPro" id="IPR007210">
    <property type="entry name" value="ABC_Gly_betaine_transp_sub-bd"/>
</dbReference>
<dbReference type="Pfam" id="PF04069">
    <property type="entry name" value="OpuAC"/>
    <property type="match status" value="1"/>
</dbReference>
<dbReference type="RefSeq" id="WP_232571937.1">
    <property type="nucleotide sequence ID" value="NZ_CP089466.1"/>
</dbReference>
<protein>
    <submittedName>
        <fullName evidence="2">Glycine betaine ABC transporter substrate-binding protein</fullName>
    </submittedName>
</protein>
<dbReference type="Proteomes" id="UP001595660">
    <property type="component" value="Unassembled WGS sequence"/>
</dbReference>
<evidence type="ECO:0000313" key="2">
    <source>
        <dbReference type="EMBL" id="MFC3476926.1"/>
    </source>
</evidence>
<comment type="caution">
    <text evidence="2">The sequence shown here is derived from an EMBL/GenBank/DDBJ whole genome shotgun (WGS) entry which is preliminary data.</text>
</comment>
<accession>A0ABD5NCV0</accession>
<dbReference type="PROSITE" id="PS51257">
    <property type="entry name" value="PROKAR_LIPOPROTEIN"/>
    <property type="match status" value="1"/>
</dbReference>
<evidence type="ECO:0000259" key="1">
    <source>
        <dbReference type="Pfam" id="PF04069"/>
    </source>
</evidence>
<name>A0ABD5NCV0_9EURY</name>
<organism evidence="2 3">
    <name type="scientific">Halobacterium litoreum</name>
    <dbReference type="NCBI Taxonomy" id="2039234"/>
    <lineage>
        <taxon>Archaea</taxon>
        <taxon>Methanobacteriati</taxon>
        <taxon>Methanobacteriota</taxon>
        <taxon>Stenosarchaea group</taxon>
        <taxon>Halobacteria</taxon>
        <taxon>Halobacteriales</taxon>
        <taxon>Halobacteriaceae</taxon>
        <taxon>Halobacterium</taxon>
    </lineage>
</organism>
<dbReference type="PROSITE" id="PS51318">
    <property type="entry name" value="TAT"/>
    <property type="match status" value="1"/>
</dbReference>
<feature type="domain" description="ABC-type glycine betaine transport system substrate-binding" evidence="1">
    <location>
        <begin position="39"/>
        <end position="313"/>
    </location>
</feature>
<reference evidence="2 3" key="1">
    <citation type="journal article" date="2019" name="Int. J. Syst. Evol. Microbiol.">
        <title>The Global Catalogue of Microorganisms (GCM) 10K type strain sequencing project: providing services to taxonomists for standard genome sequencing and annotation.</title>
        <authorList>
            <consortium name="The Broad Institute Genomics Platform"/>
            <consortium name="The Broad Institute Genome Sequencing Center for Infectious Disease"/>
            <person name="Wu L."/>
            <person name="Ma J."/>
        </authorList>
    </citation>
    <scope>NUCLEOTIDE SEQUENCE [LARGE SCALE GENOMIC DNA]</scope>
    <source>
        <strain evidence="2 3">CGMCC 1.12562</strain>
    </source>
</reference>
<dbReference type="SUPFAM" id="SSF53850">
    <property type="entry name" value="Periplasmic binding protein-like II"/>
    <property type="match status" value="1"/>
</dbReference>
<dbReference type="InterPro" id="IPR006311">
    <property type="entry name" value="TAT_signal"/>
</dbReference>
<dbReference type="GeneID" id="69117154"/>
<evidence type="ECO:0000313" key="3">
    <source>
        <dbReference type="Proteomes" id="UP001595660"/>
    </source>
</evidence>
<dbReference type="Gene3D" id="3.40.190.120">
    <property type="entry name" value="Osmoprotection protein (prox), domain 2"/>
    <property type="match status" value="1"/>
</dbReference>
<keyword evidence="3" id="KW-1185">Reference proteome</keyword>
<dbReference type="Gene3D" id="3.40.190.10">
    <property type="entry name" value="Periplasmic binding protein-like II"/>
    <property type="match status" value="1"/>
</dbReference>
<sequence length="316" mass="34395">MPPTRRRYLERLGAAGGVAVASALAGCGENRAERESVTNVRVGSKPFAEQRILGYLAYHRLRDVDGVQAVDEIGYGTSSENWTATAAGVKDVYWEYTGTAWSRLPPRRAERVTDPRRLYERVAADARERGLRMAEPAPFSNEYVLVADRAWSDRTDVTTLSEFATHVADGRTSFGVAVNEDFYHRRDAWRGVLDHYGVSAGTQAELESGGFVVTSVGLTYELVANGDASVASGFATDPQLERESLVVLDDDRTYFLPYQPSPTAHAQTVAANPDVFDALAPVAASLDEATMRRLNRRVLVDGEPPSAVAASHLSGV</sequence>
<dbReference type="AlphaFoldDB" id="A0ABD5NCV0"/>